<dbReference type="Gene3D" id="3.30.70.1820">
    <property type="entry name" value="L1 transposable element, RRM domain"/>
    <property type="match status" value="1"/>
</dbReference>
<gene>
    <name evidence="1" type="ORF">NDU88_010354</name>
</gene>
<accession>A0AAV7S0F5</accession>
<evidence type="ECO:0000313" key="2">
    <source>
        <dbReference type="Proteomes" id="UP001066276"/>
    </source>
</evidence>
<dbReference type="PANTHER" id="PTHR11505">
    <property type="entry name" value="L1 TRANSPOSABLE ELEMENT-RELATED"/>
    <property type="match status" value="1"/>
</dbReference>
<dbReference type="InterPro" id="IPR004244">
    <property type="entry name" value="Transposase_22"/>
</dbReference>
<keyword evidence="2" id="KW-1185">Reference proteome</keyword>
<protein>
    <submittedName>
        <fullName evidence="1">Uncharacterized protein</fullName>
    </submittedName>
</protein>
<dbReference type="Proteomes" id="UP001066276">
    <property type="component" value="Chromosome 5"/>
</dbReference>
<sequence length="265" mass="30182">MVVLRGERWRRQHTIRSNMVKDKATKLAQANKIINHSHTLPPTERMEVAGDHRLGTLEMVTHNPSLADLVEAINYSKAKMVNKIEAVAVDITSLCADLCKVSERVTDTEQNMEVLQREVCSLNATVSGLQKLTLRLDERVEDSKGRSRRKNLHFVGFPEKVEEPSTELFLEEWITTILKPESLSYFFTIKRAHRALVPPRAIIAHLFNYCDCHVIFQCTQALKLPSYQGRHISIFPNYTQQVQEQQKTFTAVIQPSISSQTSGPT</sequence>
<dbReference type="EMBL" id="JANPWB010000009">
    <property type="protein sequence ID" value="KAJ1157650.1"/>
    <property type="molecule type" value="Genomic_DNA"/>
</dbReference>
<dbReference type="AlphaFoldDB" id="A0AAV7S0F5"/>
<reference evidence="1" key="1">
    <citation type="journal article" date="2022" name="bioRxiv">
        <title>Sequencing and chromosome-scale assembly of the giantPleurodeles waltlgenome.</title>
        <authorList>
            <person name="Brown T."/>
            <person name="Elewa A."/>
            <person name="Iarovenko S."/>
            <person name="Subramanian E."/>
            <person name="Araus A.J."/>
            <person name="Petzold A."/>
            <person name="Susuki M."/>
            <person name="Suzuki K.-i.T."/>
            <person name="Hayashi T."/>
            <person name="Toyoda A."/>
            <person name="Oliveira C."/>
            <person name="Osipova E."/>
            <person name="Leigh N.D."/>
            <person name="Simon A."/>
            <person name="Yun M.H."/>
        </authorList>
    </citation>
    <scope>NUCLEOTIDE SEQUENCE</scope>
    <source>
        <strain evidence="1">20211129_DDA</strain>
        <tissue evidence="1">Liver</tissue>
    </source>
</reference>
<proteinExistence type="predicted"/>
<name>A0AAV7S0F5_PLEWA</name>
<evidence type="ECO:0000313" key="1">
    <source>
        <dbReference type="EMBL" id="KAJ1157650.1"/>
    </source>
</evidence>
<organism evidence="1 2">
    <name type="scientific">Pleurodeles waltl</name>
    <name type="common">Iberian ribbed newt</name>
    <dbReference type="NCBI Taxonomy" id="8319"/>
    <lineage>
        <taxon>Eukaryota</taxon>
        <taxon>Metazoa</taxon>
        <taxon>Chordata</taxon>
        <taxon>Craniata</taxon>
        <taxon>Vertebrata</taxon>
        <taxon>Euteleostomi</taxon>
        <taxon>Amphibia</taxon>
        <taxon>Batrachia</taxon>
        <taxon>Caudata</taxon>
        <taxon>Salamandroidea</taxon>
        <taxon>Salamandridae</taxon>
        <taxon>Pleurodelinae</taxon>
        <taxon>Pleurodeles</taxon>
    </lineage>
</organism>
<comment type="caution">
    <text evidence="1">The sequence shown here is derived from an EMBL/GenBank/DDBJ whole genome shotgun (WGS) entry which is preliminary data.</text>
</comment>